<evidence type="ECO:0000313" key="3">
    <source>
        <dbReference type="Proteomes" id="UP000823485"/>
    </source>
</evidence>
<name>A0ABS2R5X3_9BACI</name>
<feature type="coiled-coil region" evidence="1">
    <location>
        <begin position="176"/>
        <end position="210"/>
    </location>
</feature>
<sequence>MKTILTVSMISFMMLFIFGCTKSHKIYDEMMEQGHEQIKQENYEIATDFFKNALNEKKNDEKAAILFQQTQKMTEAKRFFDEGKLDAANKSVEQVVNMKDGSDSLVKNAKQLRKQIADMEAVKKKYAESYEEAKKTFQKERYDESISILESILQQDLSHPFFSDIKHDAETSLSEMRAVKATAVKEAEELARARAEADRAEKKQFVLKAKTVGAAEGYWLTADKAAACHLTNDYLACAVKESDDLFKDQIVEVNWLNEVELELTFADGYKTKLALVEKNVLHTEGERMYRVSKEEANSIYEGHYKLP</sequence>
<dbReference type="PROSITE" id="PS51257">
    <property type="entry name" value="PROKAR_LIPOPROTEIN"/>
    <property type="match status" value="1"/>
</dbReference>
<keyword evidence="3" id="KW-1185">Reference proteome</keyword>
<feature type="coiled-coil region" evidence="1">
    <location>
        <begin position="102"/>
        <end position="136"/>
    </location>
</feature>
<reference evidence="2 3" key="1">
    <citation type="submission" date="2021-01" db="EMBL/GenBank/DDBJ databases">
        <title>Genomic Encyclopedia of Type Strains, Phase IV (KMG-IV): sequencing the most valuable type-strain genomes for metagenomic binning, comparative biology and taxonomic classification.</title>
        <authorList>
            <person name="Goeker M."/>
        </authorList>
    </citation>
    <scope>NUCLEOTIDE SEQUENCE [LARGE SCALE GENOMIC DNA]</scope>
    <source>
        <strain evidence="2 3">DSM 105453</strain>
    </source>
</reference>
<organism evidence="2 3">
    <name type="scientific">Siminovitchia thermophila</name>
    <dbReference type="NCBI Taxonomy" id="1245522"/>
    <lineage>
        <taxon>Bacteria</taxon>
        <taxon>Bacillati</taxon>
        <taxon>Bacillota</taxon>
        <taxon>Bacilli</taxon>
        <taxon>Bacillales</taxon>
        <taxon>Bacillaceae</taxon>
        <taxon>Siminovitchia</taxon>
    </lineage>
</organism>
<protein>
    <recommendedName>
        <fullName evidence="4">Lipoprotein</fullName>
    </recommendedName>
</protein>
<dbReference type="EMBL" id="JAFBFH010000008">
    <property type="protein sequence ID" value="MBM7714559.1"/>
    <property type="molecule type" value="Genomic_DNA"/>
</dbReference>
<evidence type="ECO:0008006" key="4">
    <source>
        <dbReference type="Google" id="ProtNLM"/>
    </source>
</evidence>
<evidence type="ECO:0000313" key="2">
    <source>
        <dbReference type="EMBL" id="MBM7714559.1"/>
    </source>
</evidence>
<comment type="caution">
    <text evidence="2">The sequence shown here is derived from an EMBL/GenBank/DDBJ whole genome shotgun (WGS) entry which is preliminary data.</text>
</comment>
<gene>
    <name evidence="2" type="ORF">JOC94_001531</name>
</gene>
<evidence type="ECO:0000256" key="1">
    <source>
        <dbReference type="SAM" id="Coils"/>
    </source>
</evidence>
<dbReference type="RefSeq" id="WP_077112479.1">
    <property type="nucleotide sequence ID" value="NZ_JAFBFH010000008.1"/>
</dbReference>
<dbReference type="Proteomes" id="UP000823485">
    <property type="component" value="Unassembled WGS sequence"/>
</dbReference>
<keyword evidence="1" id="KW-0175">Coiled coil</keyword>
<accession>A0ABS2R5X3</accession>
<proteinExistence type="predicted"/>